<keyword evidence="8 10" id="KW-0320">Glycogen biosynthesis</keyword>
<keyword evidence="6 10" id="KW-0328">Glycosyltransferase</keyword>
<dbReference type="Gene3D" id="2.60.40.1180">
    <property type="entry name" value="Golgi alpha-mannosidase II"/>
    <property type="match status" value="1"/>
</dbReference>
<evidence type="ECO:0000259" key="12">
    <source>
        <dbReference type="SMART" id="SM00642"/>
    </source>
</evidence>
<dbReference type="PANTHER" id="PTHR43651">
    <property type="entry name" value="1,4-ALPHA-GLUCAN-BRANCHING ENZYME"/>
    <property type="match status" value="1"/>
</dbReference>
<proteinExistence type="inferred from homology"/>
<dbReference type="FunFam" id="2.60.40.10:FF:000169">
    <property type="entry name" value="1,4-alpha-glucan branching enzyme GlgB"/>
    <property type="match status" value="1"/>
</dbReference>
<dbReference type="SUPFAM" id="SSF81296">
    <property type="entry name" value="E set domains"/>
    <property type="match status" value="1"/>
</dbReference>
<dbReference type="Pfam" id="PF02922">
    <property type="entry name" value="CBM_48"/>
    <property type="match status" value="1"/>
</dbReference>
<evidence type="ECO:0000256" key="2">
    <source>
        <dbReference type="ARBA" id="ARBA00002953"/>
    </source>
</evidence>
<dbReference type="InterPro" id="IPR013780">
    <property type="entry name" value="Glyco_hydro_b"/>
</dbReference>
<evidence type="ECO:0000256" key="9">
    <source>
        <dbReference type="ARBA" id="ARBA00023277"/>
    </source>
</evidence>
<comment type="pathway">
    <text evidence="3 10">Glycan biosynthesis; glycogen biosynthesis.</text>
</comment>
<dbReference type="EMBL" id="JACXWD010000008">
    <property type="protein sequence ID" value="MBD3867280.1"/>
    <property type="molecule type" value="Genomic_DNA"/>
</dbReference>
<evidence type="ECO:0000256" key="1">
    <source>
        <dbReference type="ARBA" id="ARBA00000826"/>
    </source>
</evidence>
<dbReference type="InterPro" id="IPR037439">
    <property type="entry name" value="Branching_enzy"/>
</dbReference>
<comment type="subunit">
    <text evidence="10">Monomer.</text>
</comment>
<keyword evidence="7 10" id="KW-0808">Transferase</keyword>
<dbReference type="Pfam" id="PF02806">
    <property type="entry name" value="Alpha-amylase_C"/>
    <property type="match status" value="1"/>
</dbReference>
<organism evidence="13 14">
    <name type="scientific">Candidatus Polarisedimenticola svalbardensis</name>
    <dbReference type="NCBI Taxonomy" id="2886004"/>
    <lineage>
        <taxon>Bacteria</taxon>
        <taxon>Pseudomonadati</taxon>
        <taxon>Acidobacteriota</taxon>
        <taxon>Candidatus Polarisedimenticolia</taxon>
        <taxon>Candidatus Polarisedimenticolales</taxon>
        <taxon>Candidatus Polarisedimenticolaceae</taxon>
        <taxon>Candidatus Polarisedimenticola</taxon>
    </lineage>
</organism>
<dbReference type="PANTHER" id="PTHR43651:SF3">
    <property type="entry name" value="1,4-ALPHA-GLUCAN-BRANCHING ENZYME"/>
    <property type="match status" value="1"/>
</dbReference>
<evidence type="ECO:0000256" key="8">
    <source>
        <dbReference type="ARBA" id="ARBA00023056"/>
    </source>
</evidence>
<dbReference type="UniPathway" id="UPA00164"/>
<dbReference type="InterPro" id="IPR006048">
    <property type="entry name" value="A-amylase/branching_C"/>
</dbReference>
<dbReference type="Gene3D" id="2.60.40.10">
    <property type="entry name" value="Immunoglobulins"/>
    <property type="match status" value="1"/>
</dbReference>
<dbReference type="GO" id="GO:0003844">
    <property type="term" value="F:1,4-alpha-glucan branching enzyme activity"/>
    <property type="evidence" value="ECO:0007669"/>
    <property type="project" value="UniProtKB-UniRule"/>
</dbReference>
<evidence type="ECO:0000256" key="5">
    <source>
        <dbReference type="ARBA" id="ARBA00022600"/>
    </source>
</evidence>
<dbReference type="NCBIfam" id="NF008967">
    <property type="entry name" value="PRK12313.1"/>
    <property type="match status" value="1"/>
</dbReference>
<evidence type="ECO:0000256" key="3">
    <source>
        <dbReference type="ARBA" id="ARBA00004964"/>
    </source>
</evidence>
<gene>
    <name evidence="10 13" type="primary">glgB</name>
    <name evidence="13" type="ORF">IFK94_04060</name>
</gene>
<dbReference type="Proteomes" id="UP000648239">
    <property type="component" value="Unassembled WGS sequence"/>
</dbReference>
<dbReference type="NCBIfam" id="TIGR01515">
    <property type="entry name" value="branching_enzym"/>
    <property type="match status" value="1"/>
</dbReference>
<evidence type="ECO:0000256" key="11">
    <source>
        <dbReference type="PIRSR" id="PIRSR000463-1"/>
    </source>
</evidence>
<comment type="function">
    <text evidence="2 10">Catalyzes the formation of the alpha-1,6-glucosidic linkages in glycogen by scission of a 1,4-alpha-linked oligosaccharide from growing alpha-1,4-glucan chains and the subsequent attachment of the oligosaccharide to the alpha-1,6 position.</text>
</comment>
<dbReference type="InterPro" id="IPR044143">
    <property type="entry name" value="GlgB_N_E_set_prok"/>
</dbReference>
<dbReference type="Pfam" id="PF00128">
    <property type="entry name" value="Alpha-amylase"/>
    <property type="match status" value="1"/>
</dbReference>
<keyword evidence="9 10" id="KW-0119">Carbohydrate metabolism</keyword>
<feature type="active site" description="Nucleophile" evidence="10 11">
    <location>
        <position position="302"/>
    </location>
</feature>
<reference evidence="13 14" key="1">
    <citation type="submission" date="2020-08" db="EMBL/GenBank/DDBJ databases">
        <title>Acidobacteriota in marine sediments use diverse sulfur dissimilation pathways.</title>
        <authorList>
            <person name="Wasmund K."/>
        </authorList>
    </citation>
    <scope>NUCLEOTIDE SEQUENCE [LARGE SCALE GENOMIC DNA]</scope>
    <source>
        <strain evidence="13">MAG AM4</strain>
    </source>
</reference>
<dbReference type="GO" id="GO:0005829">
    <property type="term" value="C:cytosol"/>
    <property type="evidence" value="ECO:0007669"/>
    <property type="project" value="TreeGrafter"/>
</dbReference>
<evidence type="ECO:0000256" key="10">
    <source>
        <dbReference type="HAMAP-Rule" id="MF_00685"/>
    </source>
</evidence>
<accession>A0A8J6Y524</accession>
<evidence type="ECO:0000256" key="6">
    <source>
        <dbReference type="ARBA" id="ARBA00022676"/>
    </source>
</evidence>
<comment type="caution">
    <text evidence="13">The sequence shown here is derived from an EMBL/GenBank/DDBJ whole genome shotgun (WGS) entry which is preliminary data.</text>
</comment>
<dbReference type="InterPro" id="IPR006047">
    <property type="entry name" value="GH13_cat_dom"/>
</dbReference>
<dbReference type="InterPro" id="IPR013783">
    <property type="entry name" value="Ig-like_fold"/>
</dbReference>
<dbReference type="GO" id="GO:0005978">
    <property type="term" value="P:glycogen biosynthetic process"/>
    <property type="evidence" value="ECO:0007669"/>
    <property type="project" value="UniProtKB-UniRule"/>
</dbReference>
<dbReference type="HAMAP" id="MF_00685">
    <property type="entry name" value="GlgB"/>
    <property type="match status" value="1"/>
</dbReference>
<name>A0A8J6Y524_9BACT</name>
<dbReference type="EC" id="2.4.1.18" evidence="10"/>
<feature type="domain" description="Glycosyl hydrolase family 13 catalytic" evidence="12">
    <location>
        <begin position="145"/>
        <end position="491"/>
    </location>
</feature>
<dbReference type="CDD" id="cd02855">
    <property type="entry name" value="E_set_GBE_prok_N"/>
    <property type="match status" value="1"/>
</dbReference>
<sequence>MTRDDLARLQDGRHDTLYEHLGAHVATRDGVDGVQFAVWAPAAETVAVIGDFNSWDPAAAPMERRKDTGLWERFIPEATTGSMYKFHVVSRYQGHTADKSDPFGFHHETPSRTASVVCSLEYDWNDREWMEARTAGLDRPMSTYEVHLGSWMRDEDGNHLGYREAAKRLAQYARETGFTHVELLPVMEHPFYGSWGYQVTGYFAPSSRFGSPSDFMALVDELHQAGIGVILDWVPSHFPSDGHGLAFFDGTHLFEHADPRQGFHPDWKTYIYNYGSGWVRSFLISSALFWLDYFHVDGLRVDAVASMLYLDYSRDEGQWVPNRHGGRENLEAVQFLKDVNTAAYGRFPGVHMIAEESTSWPMVTQPVESGGLGFGLKWDMGWMNDTLEYMAMDPVHRRFHHSKLTFRMMYAWSENFTLSLSHDEVVHGKRSLLDKMPGNREEKAANLRLLFGYMFAMPGKKLLFMGCEFGQWKEWNHDAALDWELLDDPLHAGIRNWYMDLNRLYAAEPVLHRGESDPGRFRWIDCNDEEQSVLTLLRSGGDGESPVLVALNFTPVIRRDYRVGVPLAGGWRETLNSDAETYGGSGEGNLGLVTAEDSPHNDMEQSVLLTLPPMSALFFKHQES</sequence>
<dbReference type="SMART" id="SM00642">
    <property type="entry name" value="Aamy"/>
    <property type="match status" value="1"/>
</dbReference>
<dbReference type="InterPro" id="IPR004193">
    <property type="entry name" value="Glyco_hydro_13_N"/>
</dbReference>
<dbReference type="FunFam" id="3.20.20.80:FF:000003">
    <property type="entry name" value="1,4-alpha-glucan branching enzyme GlgB"/>
    <property type="match status" value="1"/>
</dbReference>
<dbReference type="GO" id="GO:0043169">
    <property type="term" value="F:cation binding"/>
    <property type="evidence" value="ECO:0007669"/>
    <property type="project" value="InterPro"/>
</dbReference>
<dbReference type="GO" id="GO:0004553">
    <property type="term" value="F:hydrolase activity, hydrolyzing O-glycosyl compounds"/>
    <property type="evidence" value="ECO:0007669"/>
    <property type="project" value="InterPro"/>
</dbReference>
<dbReference type="InterPro" id="IPR014756">
    <property type="entry name" value="Ig_E-set"/>
</dbReference>
<dbReference type="InterPro" id="IPR006407">
    <property type="entry name" value="GlgB"/>
</dbReference>
<dbReference type="InterPro" id="IPR017853">
    <property type="entry name" value="GH"/>
</dbReference>
<feature type="active site" description="Proton donor" evidence="10 11">
    <location>
        <position position="355"/>
    </location>
</feature>
<dbReference type="SUPFAM" id="SSF51445">
    <property type="entry name" value="(Trans)glycosidases"/>
    <property type="match status" value="1"/>
</dbReference>
<evidence type="ECO:0000256" key="7">
    <source>
        <dbReference type="ARBA" id="ARBA00022679"/>
    </source>
</evidence>
<evidence type="ECO:0000256" key="4">
    <source>
        <dbReference type="ARBA" id="ARBA00009000"/>
    </source>
</evidence>
<keyword evidence="5 10" id="KW-0321">Glycogen metabolism</keyword>
<comment type="catalytic activity">
    <reaction evidence="1 10">
        <text>Transfers a segment of a (1-&gt;4)-alpha-D-glucan chain to a primary hydroxy group in a similar glucan chain.</text>
        <dbReference type="EC" id="2.4.1.18"/>
    </reaction>
</comment>
<dbReference type="FunFam" id="2.60.40.1180:FF:000002">
    <property type="entry name" value="1,4-alpha-glucan branching enzyme GlgB"/>
    <property type="match status" value="1"/>
</dbReference>
<dbReference type="SUPFAM" id="SSF51011">
    <property type="entry name" value="Glycosyl hydrolase domain"/>
    <property type="match status" value="1"/>
</dbReference>
<evidence type="ECO:0000313" key="13">
    <source>
        <dbReference type="EMBL" id="MBD3867280.1"/>
    </source>
</evidence>
<evidence type="ECO:0000313" key="14">
    <source>
        <dbReference type="Proteomes" id="UP000648239"/>
    </source>
</evidence>
<dbReference type="Gene3D" id="3.20.20.80">
    <property type="entry name" value="Glycosidases"/>
    <property type="match status" value="1"/>
</dbReference>
<comment type="similarity">
    <text evidence="4 10">Belongs to the glycosyl hydrolase 13 family. GlgB subfamily.</text>
</comment>
<dbReference type="CDD" id="cd11322">
    <property type="entry name" value="AmyAc_Glg_BE"/>
    <property type="match status" value="1"/>
</dbReference>
<protein>
    <recommendedName>
        <fullName evidence="10">1,4-alpha-glucan branching enzyme GlgB</fullName>
        <ecNumber evidence="10">2.4.1.18</ecNumber>
    </recommendedName>
    <alternativeName>
        <fullName evidence="10">1,4-alpha-D-glucan:1,4-alpha-D-glucan 6-glucosyl-transferase</fullName>
    </alternativeName>
    <alternativeName>
        <fullName evidence="10">Alpha-(1-&gt;4)-glucan branching enzyme</fullName>
    </alternativeName>
    <alternativeName>
        <fullName evidence="10">Glycogen branching enzyme</fullName>
        <shortName evidence="10">BE</shortName>
    </alternativeName>
</protein>
<dbReference type="PIRSF" id="PIRSF000463">
    <property type="entry name" value="GlgB"/>
    <property type="match status" value="1"/>
</dbReference>
<dbReference type="NCBIfam" id="NF003811">
    <property type="entry name" value="PRK05402.1"/>
    <property type="match status" value="1"/>
</dbReference>
<dbReference type="AlphaFoldDB" id="A0A8J6Y524"/>